<evidence type="ECO:0000313" key="2">
    <source>
        <dbReference type="Proteomes" id="UP001201812"/>
    </source>
</evidence>
<keyword evidence="2" id="KW-1185">Reference proteome</keyword>
<sequence>MSLPCWTPNELSTHFRGKCQRISLPDFWPEVVAWSDPQDLYFDMFLEGCRHSIIPAPPSLQTVVGWLQKNETTIIGVAGGFIQTQLGIIYFGDQRVPLVALASALERADFGKNSADGEVTEV</sequence>
<name>A0AAD4NH68_9BILA</name>
<evidence type="ECO:0000313" key="1">
    <source>
        <dbReference type="EMBL" id="KAI1726296.1"/>
    </source>
</evidence>
<dbReference type="EMBL" id="JAKKPZ010000002">
    <property type="protein sequence ID" value="KAI1726296.1"/>
    <property type="molecule type" value="Genomic_DNA"/>
</dbReference>
<protein>
    <submittedName>
        <fullName evidence="1">Uncharacterized protein</fullName>
    </submittedName>
</protein>
<reference evidence="1" key="1">
    <citation type="submission" date="2022-01" db="EMBL/GenBank/DDBJ databases">
        <title>Genome Sequence Resource for Two Populations of Ditylenchus destructor, the Migratory Endoparasitic Phytonematode.</title>
        <authorList>
            <person name="Zhang H."/>
            <person name="Lin R."/>
            <person name="Xie B."/>
        </authorList>
    </citation>
    <scope>NUCLEOTIDE SEQUENCE</scope>
    <source>
        <strain evidence="1">BazhouSP</strain>
    </source>
</reference>
<dbReference type="Proteomes" id="UP001201812">
    <property type="component" value="Unassembled WGS sequence"/>
</dbReference>
<comment type="caution">
    <text evidence="1">The sequence shown here is derived from an EMBL/GenBank/DDBJ whole genome shotgun (WGS) entry which is preliminary data.</text>
</comment>
<organism evidence="1 2">
    <name type="scientific">Ditylenchus destructor</name>
    <dbReference type="NCBI Taxonomy" id="166010"/>
    <lineage>
        <taxon>Eukaryota</taxon>
        <taxon>Metazoa</taxon>
        <taxon>Ecdysozoa</taxon>
        <taxon>Nematoda</taxon>
        <taxon>Chromadorea</taxon>
        <taxon>Rhabditida</taxon>
        <taxon>Tylenchina</taxon>
        <taxon>Tylenchomorpha</taxon>
        <taxon>Sphaerularioidea</taxon>
        <taxon>Anguinidae</taxon>
        <taxon>Anguininae</taxon>
        <taxon>Ditylenchus</taxon>
    </lineage>
</organism>
<dbReference type="AlphaFoldDB" id="A0AAD4NH68"/>
<gene>
    <name evidence="1" type="ORF">DdX_03010</name>
</gene>
<proteinExistence type="predicted"/>
<accession>A0AAD4NH68</accession>